<name>B4NKE6_DROWI</name>
<accession>B4NKE6</accession>
<dbReference type="AlphaFoldDB" id="B4NKE6"/>
<dbReference type="HOGENOM" id="CLU_2063947_0_0_1"/>
<keyword evidence="1" id="KW-0812">Transmembrane</keyword>
<keyword evidence="1" id="KW-1133">Transmembrane helix</keyword>
<keyword evidence="1" id="KW-0472">Membrane</keyword>
<protein>
    <submittedName>
        <fullName evidence="2">Uncharacterized protein</fullName>
    </submittedName>
</protein>
<dbReference type="EMBL" id="CH964272">
    <property type="protein sequence ID" value="EDW84076.2"/>
    <property type="molecule type" value="Genomic_DNA"/>
</dbReference>
<gene>
    <name evidence="2" type="primary">Dwil\GK18966</name>
    <name evidence="2" type="ORF">Dwil_GK18966</name>
</gene>
<feature type="transmembrane region" description="Helical" evidence="1">
    <location>
        <begin position="20"/>
        <end position="42"/>
    </location>
</feature>
<reference evidence="2 3" key="1">
    <citation type="journal article" date="2007" name="Nature">
        <title>Evolution of genes and genomes on the Drosophila phylogeny.</title>
        <authorList>
            <consortium name="Drosophila 12 Genomes Consortium"/>
            <person name="Clark A.G."/>
            <person name="Eisen M.B."/>
            <person name="Smith D.R."/>
            <person name="Bergman C.M."/>
            <person name="Oliver B."/>
            <person name="Markow T.A."/>
            <person name="Kaufman T.C."/>
            <person name="Kellis M."/>
            <person name="Gelbart W."/>
            <person name="Iyer V.N."/>
            <person name="Pollard D.A."/>
            <person name="Sackton T.B."/>
            <person name="Larracuente A.M."/>
            <person name="Singh N.D."/>
            <person name="Abad J.P."/>
            <person name="Abt D.N."/>
            <person name="Adryan B."/>
            <person name="Aguade M."/>
            <person name="Akashi H."/>
            <person name="Anderson W.W."/>
            <person name="Aquadro C.F."/>
            <person name="Ardell D.H."/>
            <person name="Arguello R."/>
            <person name="Artieri C.G."/>
            <person name="Barbash D.A."/>
            <person name="Barker D."/>
            <person name="Barsanti P."/>
            <person name="Batterham P."/>
            <person name="Batzoglou S."/>
            <person name="Begun D."/>
            <person name="Bhutkar A."/>
            <person name="Blanco E."/>
            <person name="Bosak S.A."/>
            <person name="Bradley R.K."/>
            <person name="Brand A.D."/>
            <person name="Brent M.R."/>
            <person name="Brooks A.N."/>
            <person name="Brown R.H."/>
            <person name="Butlin R.K."/>
            <person name="Caggese C."/>
            <person name="Calvi B.R."/>
            <person name="Bernardo de Carvalho A."/>
            <person name="Caspi A."/>
            <person name="Castrezana S."/>
            <person name="Celniker S.E."/>
            <person name="Chang J.L."/>
            <person name="Chapple C."/>
            <person name="Chatterji S."/>
            <person name="Chinwalla A."/>
            <person name="Civetta A."/>
            <person name="Clifton S.W."/>
            <person name="Comeron J.M."/>
            <person name="Costello J.C."/>
            <person name="Coyne J.A."/>
            <person name="Daub J."/>
            <person name="David R.G."/>
            <person name="Delcher A.L."/>
            <person name="Delehaunty K."/>
            <person name="Do C.B."/>
            <person name="Ebling H."/>
            <person name="Edwards K."/>
            <person name="Eickbush T."/>
            <person name="Evans J.D."/>
            <person name="Filipski A."/>
            <person name="Findeiss S."/>
            <person name="Freyhult E."/>
            <person name="Fulton L."/>
            <person name="Fulton R."/>
            <person name="Garcia A.C."/>
            <person name="Gardiner A."/>
            <person name="Garfield D.A."/>
            <person name="Garvin B.E."/>
            <person name="Gibson G."/>
            <person name="Gilbert D."/>
            <person name="Gnerre S."/>
            <person name="Godfrey J."/>
            <person name="Good R."/>
            <person name="Gotea V."/>
            <person name="Gravely B."/>
            <person name="Greenberg A.J."/>
            <person name="Griffiths-Jones S."/>
            <person name="Gross S."/>
            <person name="Guigo R."/>
            <person name="Gustafson E.A."/>
            <person name="Haerty W."/>
            <person name="Hahn M.W."/>
            <person name="Halligan D.L."/>
            <person name="Halpern A.L."/>
            <person name="Halter G.M."/>
            <person name="Han M.V."/>
            <person name="Heger A."/>
            <person name="Hillier L."/>
            <person name="Hinrichs A.S."/>
            <person name="Holmes I."/>
            <person name="Hoskins R.A."/>
            <person name="Hubisz M.J."/>
            <person name="Hultmark D."/>
            <person name="Huntley M.A."/>
            <person name="Jaffe D.B."/>
            <person name="Jagadeeshan S."/>
            <person name="Jeck W.R."/>
            <person name="Johnson J."/>
            <person name="Jones C.D."/>
            <person name="Jordan W.C."/>
            <person name="Karpen G.H."/>
            <person name="Kataoka E."/>
            <person name="Keightley P.D."/>
            <person name="Kheradpour P."/>
            <person name="Kirkness E.F."/>
            <person name="Koerich L.B."/>
            <person name="Kristiansen K."/>
            <person name="Kudrna D."/>
            <person name="Kulathinal R.J."/>
            <person name="Kumar S."/>
            <person name="Kwok R."/>
            <person name="Lander E."/>
            <person name="Langley C.H."/>
            <person name="Lapoint R."/>
            <person name="Lazzaro B.P."/>
            <person name="Lee S.J."/>
            <person name="Levesque L."/>
            <person name="Li R."/>
            <person name="Lin C.F."/>
            <person name="Lin M.F."/>
            <person name="Lindblad-Toh K."/>
            <person name="Llopart A."/>
            <person name="Long M."/>
            <person name="Low L."/>
            <person name="Lozovsky E."/>
            <person name="Lu J."/>
            <person name="Luo M."/>
            <person name="Machado C.A."/>
            <person name="Makalowski W."/>
            <person name="Marzo M."/>
            <person name="Matsuda M."/>
            <person name="Matzkin L."/>
            <person name="McAllister B."/>
            <person name="McBride C.S."/>
            <person name="McKernan B."/>
            <person name="McKernan K."/>
            <person name="Mendez-Lago M."/>
            <person name="Minx P."/>
            <person name="Mollenhauer M.U."/>
            <person name="Montooth K."/>
            <person name="Mount S.M."/>
            <person name="Mu X."/>
            <person name="Myers E."/>
            <person name="Negre B."/>
            <person name="Newfeld S."/>
            <person name="Nielsen R."/>
            <person name="Noor M.A."/>
            <person name="O'Grady P."/>
            <person name="Pachter L."/>
            <person name="Papaceit M."/>
            <person name="Parisi M.J."/>
            <person name="Parisi M."/>
            <person name="Parts L."/>
            <person name="Pedersen J.S."/>
            <person name="Pesole G."/>
            <person name="Phillippy A.M."/>
            <person name="Ponting C.P."/>
            <person name="Pop M."/>
            <person name="Porcelli D."/>
            <person name="Powell J.R."/>
            <person name="Prohaska S."/>
            <person name="Pruitt K."/>
            <person name="Puig M."/>
            <person name="Quesneville H."/>
            <person name="Ram K.R."/>
            <person name="Rand D."/>
            <person name="Rasmussen M.D."/>
            <person name="Reed L.K."/>
            <person name="Reenan R."/>
            <person name="Reily A."/>
            <person name="Remington K.A."/>
            <person name="Rieger T.T."/>
            <person name="Ritchie M.G."/>
            <person name="Robin C."/>
            <person name="Rogers Y.H."/>
            <person name="Rohde C."/>
            <person name="Rozas J."/>
            <person name="Rubenfield M.J."/>
            <person name="Ruiz A."/>
            <person name="Russo S."/>
            <person name="Salzberg S.L."/>
            <person name="Sanchez-Gracia A."/>
            <person name="Saranga D.J."/>
            <person name="Sato H."/>
            <person name="Schaeffer S.W."/>
            <person name="Schatz M.C."/>
            <person name="Schlenke T."/>
            <person name="Schwartz R."/>
            <person name="Segarra C."/>
            <person name="Singh R.S."/>
            <person name="Sirot L."/>
            <person name="Sirota M."/>
            <person name="Sisneros N.B."/>
            <person name="Smith C.D."/>
            <person name="Smith T.F."/>
            <person name="Spieth J."/>
            <person name="Stage D.E."/>
            <person name="Stark A."/>
            <person name="Stephan W."/>
            <person name="Strausberg R.L."/>
            <person name="Strempel S."/>
            <person name="Sturgill D."/>
            <person name="Sutton G."/>
            <person name="Sutton G.G."/>
            <person name="Tao W."/>
            <person name="Teichmann S."/>
            <person name="Tobari Y.N."/>
            <person name="Tomimura Y."/>
            <person name="Tsolas J.M."/>
            <person name="Valente V.L."/>
            <person name="Venter E."/>
            <person name="Venter J.C."/>
            <person name="Vicario S."/>
            <person name="Vieira F.G."/>
            <person name="Vilella A.J."/>
            <person name="Villasante A."/>
            <person name="Walenz B."/>
            <person name="Wang J."/>
            <person name="Wasserman M."/>
            <person name="Watts T."/>
            <person name="Wilson D."/>
            <person name="Wilson R.K."/>
            <person name="Wing R.A."/>
            <person name="Wolfner M.F."/>
            <person name="Wong A."/>
            <person name="Wong G.K."/>
            <person name="Wu C.I."/>
            <person name="Wu G."/>
            <person name="Yamamoto D."/>
            <person name="Yang H.P."/>
            <person name="Yang S.P."/>
            <person name="Yorke J.A."/>
            <person name="Yoshida K."/>
            <person name="Zdobnov E."/>
            <person name="Zhang P."/>
            <person name="Zhang Y."/>
            <person name="Zimin A.V."/>
            <person name="Baldwin J."/>
            <person name="Abdouelleil A."/>
            <person name="Abdulkadir J."/>
            <person name="Abebe A."/>
            <person name="Abera B."/>
            <person name="Abreu J."/>
            <person name="Acer S.C."/>
            <person name="Aftuck L."/>
            <person name="Alexander A."/>
            <person name="An P."/>
            <person name="Anderson E."/>
            <person name="Anderson S."/>
            <person name="Arachi H."/>
            <person name="Azer M."/>
            <person name="Bachantsang P."/>
            <person name="Barry A."/>
            <person name="Bayul T."/>
            <person name="Berlin A."/>
            <person name="Bessette D."/>
            <person name="Bloom T."/>
            <person name="Blye J."/>
            <person name="Boguslavskiy L."/>
            <person name="Bonnet C."/>
            <person name="Boukhgalter B."/>
            <person name="Bourzgui I."/>
            <person name="Brown A."/>
            <person name="Cahill P."/>
            <person name="Channer S."/>
            <person name="Cheshatsang Y."/>
            <person name="Chuda L."/>
            <person name="Citroen M."/>
            <person name="Collymore A."/>
            <person name="Cooke P."/>
            <person name="Costello M."/>
            <person name="D'Aco K."/>
            <person name="Daza R."/>
            <person name="De Haan G."/>
            <person name="DeGray S."/>
            <person name="DeMaso C."/>
            <person name="Dhargay N."/>
            <person name="Dooley K."/>
            <person name="Dooley E."/>
            <person name="Doricent M."/>
            <person name="Dorje P."/>
            <person name="Dorjee K."/>
            <person name="Dupes A."/>
            <person name="Elong R."/>
            <person name="Falk J."/>
            <person name="Farina A."/>
            <person name="Faro S."/>
            <person name="Ferguson D."/>
            <person name="Fisher S."/>
            <person name="Foley C.D."/>
            <person name="Franke A."/>
            <person name="Friedrich D."/>
            <person name="Gadbois L."/>
            <person name="Gearin G."/>
            <person name="Gearin C.R."/>
            <person name="Giannoukos G."/>
            <person name="Goode T."/>
            <person name="Graham J."/>
            <person name="Grandbois E."/>
            <person name="Grewal S."/>
            <person name="Gyaltsen K."/>
            <person name="Hafez N."/>
            <person name="Hagos B."/>
            <person name="Hall J."/>
            <person name="Henson C."/>
            <person name="Hollinger A."/>
            <person name="Honan T."/>
            <person name="Huard M.D."/>
            <person name="Hughes L."/>
            <person name="Hurhula B."/>
            <person name="Husby M.E."/>
            <person name="Kamat A."/>
            <person name="Kanga B."/>
            <person name="Kashin S."/>
            <person name="Khazanovich D."/>
            <person name="Kisner P."/>
            <person name="Lance K."/>
            <person name="Lara M."/>
            <person name="Lee W."/>
            <person name="Lennon N."/>
            <person name="Letendre F."/>
            <person name="LeVine R."/>
            <person name="Lipovsky A."/>
            <person name="Liu X."/>
            <person name="Liu J."/>
            <person name="Liu S."/>
            <person name="Lokyitsang T."/>
            <person name="Lokyitsang Y."/>
            <person name="Lubonja R."/>
            <person name="Lui A."/>
            <person name="MacDonald P."/>
            <person name="Magnisalis V."/>
            <person name="Maru K."/>
            <person name="Matthews C."/>
            <person name="McCusker W."/>
            <person name="McDonough S."/>
            <person name="Mehta T."/>
            <person name="Meldrim J."/>
            <person name="Meneus L."/>
            <person name="Mihai O."/>
            <person name="Mihalev A."/>
            <person name="Mihova T."/>
            <person name="Mittelman R."/>
            <person name="Mlenga V."/>
            <person name="Montmayeur A."/>
            <person name="Mulrain L."/>
            <person name="Navidi A."/>
            <person name="Naylor J."/>
            <person name="Negash T."/>
            <person name="Nguyen T."/>
            <person name="Nguyen N."/>
            <person name="Nicol R."/>
            <person name="Norbu C."/>
            <person name="Norbu N."/>
            <person name="Novod N."/>
            <person name="O'Neill B."/>
            <person name="Osman S."/>
            <person name="Markiewicz E."/>
            <person name="Oyono O.L."/>
            <person name="Patti C."/>
            <person name="Phunkhang P."/>
            <person name="Pierre F."/>
            <person name="Priest M."/>
            <person name="Raghuraman S."/>
            <person name="Rege F."/>
            <person name="Reyes R."/>
            <person name="Rise C."/>
            <person name="Rogov P."/>
            <person name="Ross K."/>
            <person name="Ryan E."/>
            <person name="Settipalli S."/>
            <person name="Shea T."/>
            <person name="Sherpa N."/>
            <person name="Shi L."/>
            <person name="Shih D."/>
            <person name="Sparrow T."/>
            <person name="Spaulding J."/>
            <person name="Stalker J."/>
            <person name="Stange-Thomann N."/>
            <person name="Stavropoulos S."/>
            <person name="Stone C."/>
            <person name="Strader C."/>
            <person name="Tesfaye S."/>
            <person name="Thomson T."/>
            <person name="Thoulutsang Y."/>
            <person name="Thoulutsang D."/>
            <person name="Topham K."/>
            <person name="Topping I."/>
            <person name="Tsamla T."/>
            <person name="Vassiliev H."/>
            <person name="Vo A."/>
            <person name="Wangchuk T."/>
            <person name="Wangdi T."/>
            <person name="Weiand M."/>
            <person name="Wilkinson J."/>
            <person name="Wilson A."/>
            <person name="Yadav S."/>
            <person name="Young G."/>
            <person name="Yu Q."/>
            <person name="Zembek L."/>
            <person name="Zhong D."/>
            <person name="Zimmer A."/>
            <person name="Zwirko Z."/>
            <person name="Jaffe D.B."/>
            <person name="Alvarez P."/>
            <person name="Brockman W."/>
            <person name="Butler J."/>
            <person name="Chin C."/>
            <person name="Gnerre S."/>
            <person name="Grabherr M."/>
            <person name="Kleber M."/>
            <person name="Mauceli E."/>
            <person name="MacCallum I."/>
        </authorList>
    </citation>
    <scope>NUCLEOTIDE SEQUENCE [LARGE SCALE GENOMIC DNA]</scope>
    <source>
        <strain evidence="3">Tucson 14030-0811.24</strain>
    </source>
</reference>
<feature type="transmembrane region" description="Helical" evidence="1">
    <location>
        <begin position="62"/>
        <end position="82"/>
    </location>
</feature>
<sequence>MAFRSKDLARLPVRFVLYTIHVYLLNLTSLMLMTCELFKLWLSLMSSCQIHIDWLKLEYGTISIFVWLLNSISLWLALLELSSELTLWLMRKPVSVLAQLTTAAPSSPSTRVLVIAASKSTNYS</sequence>
<dbReference type="Proteomes" id="UP000007798">
    <property type="component" value="Unassembled WGS sequence"/>
</dbReference>
<evidence type="ECO:0000313" key="2">
    <source>
        <dbReference type="EMBL" id="EDW84076.2"/>
    </source>
</evidence>
<evidence type="ECO:0000256" key="1">
    <source>
        <dbReference type="SAM" id="Phobius"/>
    </source>
</evidence>
<proteinExistence type="predicted"/>
<keyword evidence="3" id="KW-1185">Reference proteome</keyword>
<dbReference type="InParanoid" id="B4NKE6"/>
<organism evidence="2 3">
    <name type="scientific">Drosophila willistoni</name>
    <name type="common">Fruit fly</name>
    <dbReference type="NCBI Taxonomy" id="7260"/>
    <lineage>
        <taxon>Eukaryota</taxon>
        <taxon>Metazoa</taxon>
        <taxon>Ecdysozoa</taxon>
        <taxon>Arthropoda</taxon>
        <taxon>Hexapoda</taxon>
        <taxon>Insecta</taxon>
        <taxon>Pterygota</taxon>
        <taxon>Neoptera</taxon>
        <taxon>Endopterygota</taxon>
        <taxon>Diptera</taxon>
        <taxon>Brachycera</taxon>
        <taxon>Muscomorpha</taxon>
        <taxon>Ephydroidea</taxon>
        <taxon>Drosophilidae</taxon>
        <taxon>Drosophila</taxon>
        <taxon>Sophophora</taxon>
    </lineage>
</organism>
<evidence type="ECO:0000313" key="3">
    <source>
        <dbReference type="Proteomes" id="UP000007798"/>
    </source>
</evidence>